<dbReference type="Pfam" id="PF13855">
    <property type="entry name" value="LRR_8"/>
    <property type="match status" value="1"/>
</dbReference>
<dbReference type="SMART" id="SM00369">
    <property type="entry name" value="LRR_TYP"/>
    <property type="match status" value="3"/>
</dbReference>
<evidence type="ECO:0000256" key="4">
    <source>
        <dbReference type="ARBA" id="ARBA00022614"/>
    </source>
</evidence>
<dbReference type="AlphaFoldDB" id="A0A8B6E5M5"/>
<dbReference type="Gene3D" id="3.80.10.10">
    <property type="entry name" value="Ribonuclease Inhibitor"/>
    <property type="match status" value="2"/>
</dbReference>
<accession>A0A8B6E5M5</accession>
<keyword evidence="3" id="KW-1003">Cell membrane</keyword>
<feature type="non-terminal residue" evidence="13">
    <location>
        <position position="1"/>
    </location>
</feature>
<evidence type="ECO:0000256" key="10">
    <source>
        <dbReference type="ARBA" id="ARBA00023136"/>
    </source>
</evidence>
<evidence type="ECO:0000256" key="12">
    <source>
        <dbReference type="ARBA" id="ARBA00023303"/>
    </source>
</evidence>
<gene>
    <name evidence="13" type="ORF">MGAL_10B012138</name>
</gene>
<dbReference type="InterPro" id="IPR032675">
    <property type="entry name" value="LRR_dom_sf"/>
</dbReference>
<dbReference type="InterPro" id="IPR001611">
    <property type="entry name" value="Leu-rich_rpt"/>
</dbReference>
<dbReference type="EMBL" id="UYJE01004548">
    <property type="protein sequence ID" value="VDI28877.1"/>
    <property type="molecule type" value="Genomic_DNA"/>
</dbReference>
<evidence type="ECO:0000313" key="13">
    <source>
        <dbReference type="EMBL" id="VDI28877.1"/>
    </source>
</evidence>
<proteinExistence type="predicted"/>
<evidence type="ECO:0000256" key="7">
    <source>
        <dbReference type="ARBA" id="ARBA00022737"/>
    </source>
</evidence>
<dbReference type="PANTHER" id="PTHR46473:SF10">
    <property type="entry name" value="LD45603P-RELATED"/>
    <property type="match status" value="1"/>
</dbReference>
<evidence type="ECO:0000256" key="8">
    <source>
        <dbReference type="ARBA" id="ARBA00022989"/>
    </source>
</evidence>
<evidence type="ECO:0000256" key="5">
    <source>
        <dbReference type="ARBA" id="ARBA00022692"/>
    </source>
</evidence>
<evidence type="ECO:0000313" key="14">
    <source>
        <dbReference type="Proteomes" id="UP000596742"/>
    </source>
</evidence>
<keyword evidence="4" id="KW-0433">Leucine-rich repeat</keyword>
<sequence length="443" mass="50924">NNVVTWCVENAQSFWIISKSKNLLGVLHLKPAGEYGFVTEAAGADVTSYYKIIYQQGHLKEIPDILCKITKIVEINFSDNQIENIANIKCLHILDTLNLSFNNISRLDNTTLRVLKYLRTLDLSYNKIQYIEPNTFNYRPCSLLSIDLDGNFLKSIELSNLFLDYWFNRIIVIENRISKLTNELSSKFNFSNGGGIISLARNHISEMPNLSKLGLTIDILLSAVFKYPINLNENSIRCDCKFESFIETIKFAAKNFKGVHNFICKDPPLLREKRIIDISEALLTCAISMKNGCPPECNCYEHPSRSRIVVNCSSTIKYKMPSVCPQQDDLDINFSHNFISVFEYRTFLNRTFSINLSNNRIASVDPFVYGIMKLRNINLQHNKIVQIHKNVLLMTNDHTISFGCISIKCSFKMKWIGSWLENQLRRHGVNNSIHCHIRGRDIQ</sequence>
<dbReference type="GO" id="GO:0034220">
    <property type="term" value="P:monoatomic ion transmembrane transport"/>
    <property type="evidence" value="ECO:0007669"/>
    <property type="project" value="UniProtKB-KW"/>
</dbReference>
<keyword evidence="12" id="KW-0407">Ion channel</keyword>
<keyword evidence="10" id="KW-0472">Membrane</keyword>
<protein>
    <submittedName>
        <fullName evidence="13">Uncharacterized protein</fullName>
    </submittedName>
</protein>
<keyword evidence="6" id="KW-0732">Signal</keyword>
<dbReference type="Proteomes" id="UP000596742">
    <property type="component" value="Unassembled WGS sequence"/>
</dbReference>
<dbReference type="PANTHER" id="PTHR46473">
    <property type="entry name" value="GH08155P"/>
    <property type="match status" value="1"/>
</dbReference>
<evidence type="ECO:0000256" key="3">
    <source>
        <dbReference type="ARBA" id="ARBA00022475"/>
    </source>
</evidence>
<dbReference type="GO" id="GO:0005886">
    <property type="term" value="C:plasma membrane"/>
    <property type="evidence" value="ECO:0007669"/>
    <property type="project" value="UniProtKB-SubCell"/>
</dbReference>
<evidence type="ECO:0000256" key="2">
    <source>
        <dbReference type="ARBA" id="ARBA00022448"/>
    </source>
</evidence>
<dbReference type="PROSITE" id="PS51450">
    <property type="entry name" value="LRR"/>
    <property type="match status" value="2"/>
</dbReference>
<keyword evidence="7" id="KW-0677">Repeat</keyword>
<reference evidence="13" key="1">
    <citation type="submission" date="2018-11" db="EMBL/GenBank/DDBJ databases">
        <authorList>
            <person name="Alioto T."/>
            <person name="Alioto T."/>
        </authorList>
    </citation>
    <scope>NUCLEOTIDE SEQUENCE</scope>
</reference>
<dbReference type="InterPro" id="IPR003591">
    <property type="entry name" value="Leu-rich_rpt_typical-subtyp"/>
</dbReference>
<organism evidence="13 14">
    <name type="scientific">Mytilus galloprovincialis</name>
    <name type="common">Mediterranean mussel</name>
    <dbReference type="NCBI Taxonomy" id="29158"/>
    <lineage>
        <taxon>Eukaryota</taxon>
        <taxon>Metazoa</taxon>
        <taxon>Spiralia</taxon>
        <taxon>Lophotrochozoa</taxon>
        <taxon>Mollusca</taxon>
        <taxon>Bivalvia</taxon>
        <taxon>Autobranchia</taxon>
        <taxon>Pteriomorphia</taxon>
        <taxon>Mytilida</taxon>
        <taxon>Mytiloidea</taxon>
        <taxon>Mytilidae</taxon>
        <taxon>Mytilinae</taxon>
        <taxon>Mytilus</taxon>
    </lineage>
</organism>
<keyword evidence="11" id="KW-1015">Disulfide bond</keyword>
<name>A0A8B6E5M5_MYTGA</name>
<comment type="caution">
    <text evidence="13">The sequence shown here is derived from an EMBL/GenBank/DDBJ whole genome shotgun (WGS) entry which is preliminary data.</text>
</comment>
<feature type="non-terminal residue" evidence="13">
    <location>
        <position position="443"/>
    </location>
</feature>
<keyword evidence="14" id="KW-1185">Reference proteome</keyword>
<dbReference type="OrthoDB" id="6107924at2759"/>
<dbReference type="SUPFAM" id="SSF52058">
    <property type="entry name" value="L domain-like"/>
    <property type="match status" value="2"/>
</dbReference>
<keyword evidence="8" id="KW-1133">Transmembrane helix</keyword>
<comment type="subcellular location">
    <subcellularLocation>
        <location evidence="1">Cell membrane</location>
        <topology evidence="1">Single-pass membrane protein</topology>
    </subcellularLocation>
</comment>
<keyword evidence="5" id="KW-0812">Transmembrane</keyword>
<keyword evidence="9" id="KW-0406">Ion transport</keyword>
<dbReference type="InterPro" id="IPR051432">
    <property type="entry name" value="KCNMA1_auxiliary"/>
</dbReference>
<evidence type="ECO:0000256" key="9">
    <source>
        <dbReference type="ARBA" id="ARBA00023065"/>
    </source>
</evidence>
<keyword evidence="2" id="KW-0813">Transport</keyword>
<evidence type="ECO:0000256" key="11">
    <source>
        <dbReference type="ARBA" id="ARBA00023157"/>
    </source>
</evidence>
<evidence type="ECO:0000256" key="1">
    <source>
        <dbReference type="ARBA" id="ARBA00004162"/>
    </source>
</evidence>
<evidence type="ECO:0000256" key="6">
    <source>
        <dbReference type="ARBA" id="ARBA00022729"/>
    </source>
</evidence>